<proteinExistence type="predicted"/>
<dbReference type="EMBL" id="KB589216">
    <property type="protein sequence ID" value="EMP25496.1"/>
    <property type="molecule type" value="Genomic_DNA"/>
</dbReference>
<keyword evidence="3" id="KW-1185">Reference proteome</keyword>
<feature type="region of interest" description="Disordered" evidence="1">
    <location>
        <begin position="91"/>
        <end position="114"/>
    </location>
</feature>
<evidence type="ECO:0000313" key="3">
    <source>
        <dbReference type="Proteomes" id="UP000031443"/>
    </source>
</evidence>
<dbReference type="Proteomes" id="UP000031443">
    <property type="component" value="Unassembled WGS sequence"/>
</dbReference>
<protein>
    <submittedName>
        <fullName evidence="2">Uncharacterized protein</fullName>
    </submittedName>
</protein>
<sequence>MLHKSEPLLLIFHMVFLGKPFESLLDKWAAGLFAVEVIAAHHFPVGALSVFCWKATDPKCASLQVSKTVFQLWGSVPVINWLVPSVLRTEQHPDSPAPSSLAVSKGRCRISSSQ</sequence>
<evidence type="ECO:0000313" key="2">
    <source>
        <dbReference type="EMBL" id="EMP25496.1"/>
    </source>
</evidence>
<name>M7AK44_CHEMY</name>
<dbReference type="AlphaFoldDB" id="M7AK44"/>
<gene>
    <name evidence="2" type="ORF">UY3_17430</name>
</gene>
<organism evidence="2 3">
    <name type="scientific">Chelonia mydas</name>
    <name type="common">Green sea-turtle</name>
    <name type="synonym">Chelonia agassizi</name>
    <dbReference type="NCBI Taxonomy" id="8469"/>
    <lineage>
        <taxon>Eukaryota</taxon>
        <taxon>Metazoa</taxon>
        <taxon>Chordata</taxon>
        <taxon>Craniata</taxon>
        <taxon>Vertebrata</taxon>
        <taxon>Euteleostomi</taxon>
        <taxon>Archelosauria</taxon>
        <taxon>Testudinata</taxon>
        <taxon>Testudines</taxon>
        <taxon>Cryptodira</taxon>
        <taxon>Durocryptodira</taxon>
        <taxon>Americhelydia</taxon>
        <taxon>Chelonioidea</taxon>
        <taxon>Cheloniidae</taxon>
        <taxon>Chelonia</taxon>
    </lineage>
</organism>
<reference evidence="3" key="1">
    <citation type="journal article" date="2013" name="Nat. Genet.">
        <title>The draft genomes of soft-shell turtle and green sea turtle yield insights into the development and evolution of the turtle-specific body plan.</title>
        <authorList>
            <person name="Wang Z."/>
            <person name="Pascual-Anaya J."/>
            <person name="Zadissa A."/>
            <person name="Li W."/>
            <person name="Niimura Y."/>
            <person name="Huang Z."/>
            <person name="Li C."/>
            <person name="White S."/>
            <person name="Xiong Z."/>
            <person name="Fang D."/>
            <person name="Wang B."/>
            <person name="Ming Y."/>
            <person name="Chen Y."/>
            <person name="Zheng Y."/>
            <person name="Kuraku S."/>
            <person name="Pignatelli M."/>
            <person name="Herrero J."/>
            <person name="Beal K."/>
            <person name="Nozawa M."/>
            <person name="Li Q."/>
            <person name="Wang J."/>
            <person name="Zhang H."/>
            <person name="Yu L."/>
            <person name="Shigenobu S."/>
            <person name="Wang J."/>
            <person name="Liu J."/>
            <person name="Flicek P."/>
            <person name="Searle S."/>
            <person name="Wang J."/>
            <person name="Kuratani S."/>
            <person name="Yin Y."/>
            <person name="Aken B."/>
            <person name="Zhang G."/>
            <person name="Irie N."/>
        </authorList>
    </citation>
    <scope>NUCLEOTIDE SEQUENCE [LARGE SCALE GENOMIC DNA]</scope>
</reference>
<accession>M7AK44</accession>
<evidence type="ECO:0000256" key="1">
    <source>
        <dbReference type="SAM" id="MobiDB-lite"/>
    </source>
</evidence>